<gene>
    <name evidence="14" type="ORF">NEA10_14570</name>
</gene>
<comment type="subcellular location">
    <subcellularLocation>
        <location evidence="1">Membrane</location>
        <topology evidence="1">Multi-pass membrane protein</topology>
    </subcellularLocation>
</comment>
<name>A0ABY5APH3_9CYAN</name>
<protein>
    <submittedName>
        <fullName evidence="14">Ion transporter</fullName>
    </submittedName>
</protein>
<dbReference type="Gene3D" id="1.20.5.110">
    <property type="match status" value="1"/>
</dbReference>
<dbReference type="EMBL" id="CP098611">
    <property type="protein sequence ID" value="USR90063.1"/>
    <property type="molecule type" value="Genomic_DNA"/>
</dbReference>
<dbReference type="Gene3D" id="1.10.287.70">
    <property type="match status" value="1"/>
</dbReference>
<evidence type="ECO:0000256" key="9">
    <source>
        <dbReference type="ARBA" id="ARBA00023065"/>
    </source>
</evidence>
<dbReference type="InterPro" id="IPR027359">
    <property type="entry name" value="Volt_channel_dom_sf"/>
</dbReference>
<keyword evidence="3" id="KW-0633">Potassium transport</keyword>
<evidence type="ECO:0000256" key="1">
    <source>
        <dbReference type="ARBA" id="ARBA00004141"/>
    </source>
</evidence>
<dbReference type="InterPro" id="IPR005821">
    <property type="entry name" value="Ion_trans_dom"/>
</dbReference>
<evidence type="ECO:0000256" key="7">
    <source>
        <dbReference type="ARBA" id="ARBA00022958"/>
    </source>
</evidence>
<evidence type="ECO:0000313" key="15">
    <source>
        <dbReference type="Proteomes" id="UP001056708"/>
    </source>
</evidence>
<keyword evidence="8 12" id="KW-1133">Transmembrane helix</keyword>
<keyword evidence="15" id="KW-1185">Reference proteome</keyword>
<evidence type="ECO:0000256" key="5">
    <source>
        <dbReference type="ARBA" id="ARBA00022826"/>
    </source>
</evidence>
<keyword evidence="5" id="KW-0631">Potassium channel</keyword>
<dbReference type="Proteomes" id="UP001056708">
    <property type="component" value="Chromosome"/>
</dbReference>
<evidence type="ECO:0000256" key="12">
    <source>
        <dbReference type="SAM" id="Phobius"/>
    </source>
</evidence>
<dbReference type="PRINTS" id="PR00169">
    <property type="entry name" value="KCHANNEL"/>
</dbReference>
<evidence type="ECO:0000256" key="2">
    <source>
        <dbReference type="ARBA" id="ARBA00022448"/>
    </source>
</evidence>
<evidence type="ECO:0000256" key="10">
    <source>
        <dbReference type="ARBA" id="ARBA00023136"/>
    </source>
</evidence>
<sequence length="292" mass="33317">MAHLRSLKFRVAKILDMAEPDDRLGKFLDLFILGLIFLNAIAVALETVKPLFETYFLAFRRFEQFTVFVFTIEYVLRVWSCTVIPKYRHSIWGRLKFICTPLAIIDLLAILPFFISLYVPLFFPQFRMGRTIRLIRFVRVFKLHRYTESLSILIRVYRLKKEELFLTFFVLTVLLFMSSTLIYFAEHSAQPDVFSSIPAAIWWGTITLTTVGYGDVYPVTVLGRILGGTLAVLGIGLFALPAGILASGFSEELAARKAQRRGSDVIICPHCGQDINSPPHYRETESGGLEDD</sequence>
<keyword evidence="10 12" id="KW-0472">Membrane</keyword>
<organism evidence="14 15">
    <name type="scientific">Phormidium yuhuli AB48</name>
    <dbReference type="NCBI Taxonomy" id="2940671"/>
    <lineage>
        <taxon>Bacteria</taxon>
        <taxon>Bacillati</taxon>
        <taxon>Cyanobacteriota</taxon>
        <taxon>Cyanophyceae</taxon>
        <taxon>Oscillatoriophycideae</taxon>
        <taxon>Oscillatoriales</taxon>
        <taxon>Oscillatoriaceae</taxon>
        <taxon>Phormidium</taxon>
        <taxon>Phormidium yuhuli</taxon>
    </lineage>
</organism>
<keyword evidence="6" id="KW-0851">Voltage-gated channel</keyword>
<evidence type="ECO:0000256" key="4">
    <source>
        <dbReference type="ARBA" id="ARBA00022692"/>
    </source>
</evidence>
<dbReference type="Gene3D" id="1.20.120.350">
    <property type="entry name" value="Voltage-gated potassium channels. Chain C"/>
    <property type="match status" value="1"/>
</dbReference>
<feature type="transmembrane region" description="Helical" evidence="12">
    <location>
        <begin position="164"/>
        <end position="184"/>
    </location>
</feature>
<evidence type="ECO:0000259" key="13">
    <source>
        <dbReference type="Pfam" id="PF00520"/>
    </source>
</evidence>
<proteinExistence type="predicted"/>
<feature type="transmembrane region" description="Helical" evidence="12">
    <location>
        <begin position="27"/>
        <end position="45"/>
    </location>
</feature>
<evidence type="ECO:0000256" key="3">
    <source>
        <dbReference type="ARBA" id="ARBA00022538"/>
    </source>
</evidence>
<reference evidence="14" key="1">
    <citation type="submission" date="2022-06" db="EMBL/GenBank/DDBJ databases">
        <title>Genome sequence of Phormidium yuhuli AB48 isolated from an industrial photobioreactor environment.</title>
        <authorList>
            <person name="Qiu Y."/>
            <person name="Noonan A.J.C."/>
            <person name="Dofher K."/>
            <person name="Koch M."/>
            <person name="Kieft B."/>
            <person name="Lin X."/>
            <person name="Ziels R.M."/>
            <person name="Hallam S.J."/>
        </authorList>
    </citation>
    <scope>NUCLEOTIDE SEQUENCE</scope>
    <source>
        <strain evidence="14">AB48</strain>
    </source>
</reference>
<dbReference type="PANTHER" id="PTHR11537">
    <property type="entry name" value="VOLTAGE-GATED POTASSIUM CHANNEL"/>
    <property type="match status" value="1"/>
</dbReference>
<feature type="transmembrane region" description="Helical" evidence="12">
    <location>
        <begin position="225"/>
        <end position="250"/>
    </location>
</feature>
<feature type="transmembrane region" description="Helical" evidence="12">
    <location>
        <begin position="97"/>
        <end position="119"/>
    </location>
</feature>
<evidence type="ECO:0000256" key="11">
    <source>
        <dbReference type="ARBA" id="ARBA00023303"/>
    </source>
</evidence>
<keyword evidence="4 12" id="KW-0812">Transmembrane</keyword>
<evidence type="ECO:0000256" key="8">
    <source>
        <dbReference type="ARBA" id="ARBA00022989"/>
    </source>
</evidence>
<evidence type="ECO:0000256" key="6">
    <source>
        <dbReference type="ARBA" id="ARBA00022882"/>
    </source>
</evidence>
<keyword evidence="11" id="KW-0407">Ion channel</keyword>
<feature type="domain" description="Ion transport" evidence="13">
    <location>
        <begin position="26"/>
        <end position="252"/>
    </location>
</feature>
<evidence type="ECO:0000313" key="14">
    <source>
        <dbReference type="EMBL" id="USR90063.1"/>
    </source>
</evidence>
<dbReference type="PANTHER" id="PTHR11537:SF254">
    <property type="entry name" value="POTASSIUM VOLTAGE-GATED CHANNEL PROTEIN SHAB"/>
    <property type="match status" value="1"/>
</dbReference>
<keyword evidence="7" id="KW-0630">Potassium</keyword>
<feature type="transmembrane region" description="Helical" evidence="12">
    <location>
        <begin position="193"/>
        <end position="213"/>
    </location>
</feature>
<feature type="transmembrane region" description="Helical" evidence="12">
    <location>
        <begin position="65"/>
        <end position="85"/>
    </location>
</feature>
<keyword evidence="2" id="KW-0813">Transport</keyword>
<dbReference type="SUPFAM" id="SSF81324">
    <property type="entry name" value="Voltage-gated potassium channels"/>
    <property type="match status" value="1"/>
</dbReference>
<dbReference type="Pfam" id="PF00520">
    <property type="entry name" value="Ion_trans"/>
    <property type="match status" value="1"/>
</dbReference>
<keyword evidence="9" id="KW-0406">Ion transport</keyword>
<dbReference type="InterPro" id="IPR028325">
    <property type="entry name" value="VG_K_chnl"/>
</dbReference>
<accession>A0ABY5APH3</accession>
<dbReference type="RefSeq" id="WP_252661701.1">
    <property type="nucleotide sequence ID" value="NZ_CP098611.1"/>
</dbReference>